<comment type="caution">
    <text evidence="1">The sequence shown here is derived from an EMBL/GenBank/DDBJ whole genome shotgun (WGS) entry which is preliminary data.</text>
</comment>
<protein>
    <submittedName>
        <fullName evidence="1">Uncharacterized protein</fullName>
    </submittedName>
</protein>
<name>A0A1D1VF86_RAMVA</name>
<evidence type="ECO:0000313" key="1">
    <source>
        <dbReference type="EMBL" id="GAU98752.1"/>
    </source>
</evidence>
<dbReference type="AlphaFoldDB" id="A0A1D1VF86"/>
<gene>
    <name evidence="1" type="primary">RvY_09860-1</name>
    <name evidence="1" type="synonym">RvY_09860.1</name>
    <name evidence="1" type="ORF">RvY_09860</name>
</gene>
<accession>A0A1D1VF86</accession>
<evidence type="ECO:0000313" key="2">
    <source>
        <dbReference type="Proteomes" id="UP000186922"/>
    </source>
</evidence>
<sequence length="173" mass="19686">MSMLRTVINIFVVCVHQVLEPVKRTMKLPLSSKPDKAEIPSHLSQLFTDFFRTEPSELPCLETRRKNWGFGGKTVILGMWKKESMCWALSAIKQEEHDGANQIFHRSDRPLHGRPVGSAAFADRFYDYVIAAHIHYGCPKSLHSRCLERVVTIVDLQLSTIITDHLITIITGD</sequence>
<proteinExistence type="predicted"/>
<dbReference type="EMBL" id="BDGG01000005">
    <property type="protein sequence ID" value="GAU98752.1"/>
    <property type="molecule type" value="Genomic_DNA"/>
</dbReference>
<keyword evidence="2" id="KW-1185">Reference proteome</keyword>
<organism evidence="1 2">
    <name type="scientific">Ramazzottius varieornatus</name>
    <name type="common">Water bear</name>
    <name type="synonym">Tardigrade</name>
    <dbReference type="NCBI Taxonomy" id="947166"/>
    <lineage>
        <taxon>Eukaryota</taxon>
        <taxon>Metazoa</taxon>
        <taxon>Ecdysozoa</taxon>
        <taxon>Tardigrada</taxon>
        <taxon>Eutardigrada</taxon>
        <taxon>Parachela</taxon>
        <taxon>Hypsibioidea</taxon>
        <taxon>Ramazzottiidae</taxon>
        <taxon>Ramazzottius</taxon>
    </lineage>
</organism>
<reference evidence="1 2" key="1">
    <citation type="journal article" date="2016" name="Nat. Commun.">
        <title>Extremotolerant tardigrade genome and improved radiotolerance of human cultured cells by tardigrade-unique protein.</title>
        <authorList>
            <person name="Hashimoto T."/>
            <person name="Horikawa D.D."/>
            <person name="Saito Y."/>
            <person name="Kuwahara H."/>
            <person name="Kozuka-Hata H."/>
            <person name="Shin-I T."/>
            <person name="Minakuchi Y."/>
            <person name="Ohishi K."/>
            <person name="Motoyama A."/>
            <person name="Aizu T."/>
            <person name="Enomoto A."/>
            <person name="Kondo K."/>
            <person name="Tanaka S."/>
            <person name="Hara Y."/>
            <person name="Koshikawa S."/>
            <person name="Sagara H."/>
            <person name="Miura T."/>
            <person name="Yokobori S."/>
            <person name="Miyagawa K."/>
            <person name="Suzuki Y."/>
            <person name="Kubo T."/>
            <person name="Oyama M."/>
            <person name="Kohara Y."/>
            <person name="Fujiyama A."/>
            <person name="Arakawa K."/>
            <person name="Katayama T."/>
            <person name="Toyoda A."/>
            <person name="Kunieda T."/>
        </authorList>
    </citation>
    <scope>NUCLEOTIDE SEQUENCE [LARGE SCALE GENOMIC DNA]</scope>
    <source>
        <strain evidence="1 2">YOKOZUNA-1</strain>
    </source>
</reference>
<dbReference type="Proteomes" id="UP000186922">
    <property type="component" value="Unassembled WGS sequence"/>
</dbReference>